<accession>A0ABP8PYW2</accession>
<protein>
    <submittedName>
        <fullName evidence="2">Uncharacterized protein</fullName>
    </submittedName>
</protein>
<feature type="region of interest" description="Disordered" evidence="1">
    <location>
        <begin position="1"/>
        <end position="85"/>
    </location>
</feature>
<dbReference type="EMBL" id="BAABGQ010000003">
    <property type="protein sequence ID" value="GAA4494813.1"/>
    <property type="molecule type" value="Genomic_DNA"/>
</dbReference>
<gene>
    <name evidence="2" type="ORF">GCM10023172_05570</name>
</gene>
<dbReference type="Proteomes" id="UP001501243">
    <property type="component" value="Unassembled WGS sequence"/>
</dbReference>
<keyword evidence="3" id="KW-1185">Reference proteome</keyword>
<comment type="caution">
    <text evidence="2">The sequence shown here is derived from an EMBL/GenBank/DDBJ whole genome shotgun (WGS) entry which is preliminary data.</text>
</comment>
<organism evidence="2 3">
    <name type="scientific">Hymenobacter ginsengisoli</name>
    <dbReference type="NCBI Taxonomy" id="1051626"/>
    <lineage>
        <taxon>Bacteria</taxon>
        <taxon>Pseudomonadati</taxon>
        <taxon>Bacteroidota</taxon>
        <taxon>Cytophagia</taxon>
        <taxon>Cytophagales</taxon>
        <taxon>Hymenobacteraceae</taxon>
        <taxon>Hymenobacter</taxon>
    </lineage>
</organism>
<evidence type="ECO:0000313" key="2">
    <source>
        <dbReference type="EMBL" id="GAA4494813.1"/>
    </source>
</evidence>
<sequence>MPRKVKPPLQFWHGRPLLGQPGARHRRASLSRKKVVAPAANSSPGRGPSQKRLRVGKLAGAGPDGVAAGNGKMPAKKHHDAAATC</sequence>
<feature type="compositionally biased region" description="Basic residues" evidence="1">
    <location>
        <begin position="23"/>
        <end position="35"/>
    </location>
</feature>
<reference evidence="3" key="1">
    <citation type="journal article" date="2019" name="Int. J. Syst. Evol. Microbiol.">
        <title>The Global Catalogue of Microorganisms (GCM) 10K type strain sequencing project: providing services to taxonomists for standard genome sequencing and annotation.</title>
        <authorList>
            <consortium name="The Broad Institute Genomics Platform"/>
            <consortium name="The Broad Institute Genome Sequencing Center for Infectious Disease"/>
            <person name="Wu L."/>
            <person name="Ma J."/>
        </authorList>
    </citation>
    <scope>NUCLEOTIDE SEQUENCE [LARGE SCALE GENOMIC DNA]</scope>
    <source>
        <strain evidence="3">JCM 17841</strain>
    </source>
</reference>
<name>A0ABP8PYW2_9BACT</name>
<proteinExistence type="predicted"/>
<evidence type="ECO:0000256" key="1">
    <source>
        <dbReference type="SAM" id="MobiDB-lite"/>
    </source>
</evidence>
<evidence type="ECO:0000313" key="3">
    <source>
        <dbReference type="Proteomes" id="UP001501243"/>
    </source>
</evidence>